<organism evidence="1 2">
    <name type="scientific">Ktedonobacter racemifer DSM 44963</name>
    <dbReference type="NCBI Taxonomy" id="485913"/>
    <lineage>
        <taxon>Bacteria</taxon>
        <taxon>Bacillati</taxon>
        <taxon>Chloroflexota</taxon>
        <taxon>Ktedonobacteria</taxon>
        <taxon>Ktedonobacterales</taxon>
        <taxon>Ktedonobacteraceae</taxon>
        <taxon>Ktedonobacter</taxon>
    </lineage>
</organism>
<proteinExistence type="predicted"/>
<keyword evidence="2" id="KW-1185">Reference proteome</keyword>
<dbReference type="AlphaFoldDB" id="D6U2X6"/>
<dbReference type="SUPFAM" id="SSF46689">
    <property type="entry name" value="Homeodomain-like"/>
    <property type="match status" value="1"/>
</dbReference>
<comment type="caution">
    <text evidence="1">The sequence shown here is derived from an EMBL/GenBank/DDBJ whole genome shotgun (WGS) entry which is preliminary data.</text>
</comment>
<accession>D6U2X6</accession>
<dbReference type="Proteomes" id="UP000004508">
    <property type="component" value="Unassembled WGS sequence"/>
</dbReference>
<dbReference type="InParanoid" id="D6U2X6"/>
<name>D6U2X6_KTERA</name>
<protein>
    <submittedName>
        <fullName evidence="1">Transposase IS3/IS911 family protein</fullName>
    </submittedName>
</protein>
<sequence>MSGEKYLSQLSREYKVSHTAISNWREAYQAKGEAAFFSSETQERSVEVLEGRVAELERFCGQLALENTVLKKALHLLPSSNATR</sequence>
<evidence type="ECO:0000313" key="2">
    <source>
        <dbReference type="Proteomes" id="UP000004508"/>
    </source>
</evidence>
<reference evidence="1 2" key="1">
    <citation type="journal article" date="2011" name="Stand. Genomic Sci.">
        <title>Non-contiguous finished genome sequence and contextual data of the filamentous soil bacterium Ktedonobacter racemifer type strain (SOSP1-21).</title>
        <authorList>
            <person name="Chang Y.J."/>
            <person name="Land M."/>
            <person name="Hauser L."/>
            <person name="Chertkov O."/>
            <person name="Del Rio T.G."/>
            <person name="Nolan M."/>
            <person name="Copeland A."/>
            <person name="Tice H."/>
            <person name="Cheng J.F."/>
            <person name="Lucas S."/>
            <person name="Han C."/>
            <person name="Goodwin L."/>
            <person name="Pitluck S."/>
            <person name="Ivanova N."/>
            <person name="Ovchinikova G."/>
            <person name="Pati A."/>
            <person name="Chen A."/>
            <person name="Palaniappan K."/>
            <person name="Mavromatis K."/>
            <person name="Liolios K."/>
            <person name="Brettin T."/>
            <person name="Fiebig A."/>
            <person name="Rohde M."/>
            <person name="Abt B."/>
            <person name="Goker M."/>
            <person name="Detter J.C."/>
            <person name="Woyke T."/>
            <person name="Bristow J."/>
            <person name="Eisen J.A."/>
            <person name="Markowitz V."/>
            <person name="Hugenholtz P."/>
            <person name="Kyrpides N.C."/>
            <person name="Klenk H.P."/>
            <person name="Lapidus A."/>
        </authorList>
    </citation>
    <scope>NUCLEOTIDE SEQUENCE [LARGE SCALE GENOMIC DNA]</scope>
    <source>
        <strain evidence="2">DSM 44963</strain>
    </source>
</reference>
<dbReference type="InterPro" id="IPR009057">
    <property type="entry name" value="Homeodomain-like_sf"/>
</dbReference>
<gene>
    <name evidence="1" type="ORF">Krac_3756</name>
</gene>
<evidence type="ECO:0000313" key="1">
    <source>
        <dbReference type="EMBL" id="EFH82881.1"/>
    </source>
</evidence>
<dbReference type="EMBL" id="ADVG01000004">
    <property type="protein sequence ID" value="EFH82881.1"/>
    <property type="molecule type" value="Genomic_DNA"/>
</dbReference>